<name>A0AAD3D307_9STRA</name>
<dbReference type="GO" id="GO:0005886">
    <property type="term" value="C:plasma membrane"/>
    <property type="evidence" value="ECO:0007669"/>
    <property type="project" value="TreeGrafter"/>
</dbReference>
<sequence length="572" mass="64020">MSSSDTTVLANEGSDGVSSTIKEDTIWVERTILQIVVASISFFASLVVVLSVAKKQKHSQKHRVGLSKNAYRRIIFGISIADMLQSFSLSAGVVLLTPNDVPQFARWGIGNQRTCVFDGVLMYTGWHLSQLYIAFLCFYYYCKIKHKIPDDVFKQRFEIKIHLFIFAIVTIFNIAAICLDALNLTTNGTYCAVAPRPAGCQLLPDVVGECDKDNERAIKFVILVSFVITGSSFIVIIFFMAGLLYHVCHVSNIYSKISKRDGRKLESQLRRSEPSIAQMRSSDISIEDEDEHERSFTGVISDPSVAQSRDSDTSMQDEDKHEISSTDRPDDNRNAEEAAEKAETLRKLYLKVSTTQVFLFAGAYILGNFPFFFVSITRNINGNAPGSGNPYLRYFMTICFAGVGIMNILVFTRPAIANLRRLKPDFSWCYSFYLVLLNGGEVPDEAYETENVPIIPHQERSNSIPFGVENAYQYGETKDLVAMGIMSNMAAVHGSDENISESNAAHNPKEKWKYVKGGSPVRRLQSLSRNANESLLAGSFDGFSIESCFDYEEDMDNARINSQDNEHIDSHT</sequence>
<keyword evidence="3 6" id="KW-1133">Transmembrane helix</keyword>
<feature type="transmembrane region" description="Helical" evidence="6">
    <location>
        <begin position="357"/>
        <end position="376"/>
    </location>
</feature>
<feature type="region of interest" description="Disordered" evidence="5">
    <location>
        <begin position="268"/>
        <end position="338"/>
    </location>
</feature>
<dbReference type="GO" id="GO:0004930">
    <property type="term" value="F:G protein-coupled receptor activity"/>
    <property type="evidence" value="ECO:0007669"/>
    <property type="project" value="TreeGrafter"/>
</dbReference>
<evidence type="ECO:0000313" key="8">
    <source>
        <dbReference type="Proteomes" id="UP001054902"/>
    </source>
</evidence>
<keyword evidence="4 6" id="KW-0472">Membrane</keyword>
<dbReference type="GO" id="GO:0007189">
    <property type="term" value="P:adenylate cyclase-activating G protein-coupled receptor signaling pathway"/>
    <property type="evidence" value="ECO:0007669"/>
    <property type="project" value="TreeGrafter"/>
</dbReference>
<feature type="transmembrane region" description="Helical" evidence="6">
    <location>
        <begin position="74"/>
        <end position="96"/>
    </location>
</feature>
<comment type="subcellular location">
    <subcellularLocation>
        <location evidence="1">Membrane</location>
        <topology evidence="1">Multi-pass membrane protein</topology>
    </subcellularLocation>
</comment>
<evidence type="ECO:0000256" key="1">
    <source>
        <dbReference type="ARBA" id="ARBA00004141"/>
    </source>
</evidence>
<evidence type="ECO:0000256" key="6">
    <source>
        <dbReference type="SAM" id="Phobius"/>
    </source>
</evidence>
<proteinExistence type="predicted"/>
<evidence type="ECO:0000313" key="7">
    <source>
        <dbReference type="EMBL" id="GFH55851.1"/>
    </source>
</evidence>
<evidence type="ECO:0000256" key="4">
    <source>
        <dbReference type="ARBA" id="ARBA00023136"/>
    </source>
</evidence>
<dbReference type="PANTHER" id="PTHR23112">
    <property type="entry name" value="G PROTEIN-COUPLED RECEPTOR 157-RELATED"/>
    <property type="match status" value="1"/>
</dbReference>
<comment type="caution">
    <text evidence="7">The sequence shown here is derived from an EMBL/GenBank/DDBJ whole genome shotgun (WGS) entry which is preliminary data.</text>
</comment>
<dbReference type="SUPFAM" id="SSF81321">
    <property type="entry name" value="Family A G protein-coupled receptor-like"/>
    <property type="match status" value="1"/>
</dbReference>
<evidence type="ECO:0000256" key="2">
    <source>
        <dbReference type="ARBA" id="ARBA00022692"/>
    </source>
</evidence>
<feature type="transmembrane region" description="Helical" evidence="6">
    <location>
        <begin position="220"/>
        <end position="247"/>
    </location>
</feature>
<feature type="transmembrane region" description="Helical" evidence="6">
    <location>
        <begin position="120"/>
        <end position="142"/>
    </location>
</feature>
<feature type="transmembrane region" description="Helical" evidence="6">
    <location>
        <begin position="32"/>
        <end position="53"/>
    </location>
</feature>
<feature type="compositionally biased region" description="Basic and acidic residues" evidence="5">
    <location>
        <begin position="309"/>
        <end position="338"/>
    </location>
</feature>
<dbReference type="EMBL" id="BLLK01000051">
    <property type="protein sequence ID" value="GFH55851.1"/>
    <property type="molecule type" value="Genomic_DNA"/>
</dbReference>
<gene>
    <name evidence="7" type="ORF">CTEN210_12327</name>
</gene>
<reference evidence="7 8" key="1">
    <citation type="journal article" date="2021" name="Sci. Rep.">
        <title>The genome of the diatom Chaetoceros tenuissimus carries an ancient integrated fragment of an extant virus.</title>
        <authorList>
            <person name="Hongo Y."/>
            <person name="Kimura K."/>
            <person name="Takaki Y."/>
            <person name="Yoshida Y."/>
            <person name="Baba S."/>
            <person name="Kobayashi G."/>
            <person name="Nagasaki K."/>
            <person name="Hano T."/>
            <person name="Tomaru Y."/>
        </authorList>
    </citation>
    <scope>NUCLEOTIDE SEQUENCE [LARGE SCALE GENOMIC DNA]</scope>
    <source>
        <strain evidence="7 8">NIES-3715</strain>
    </source>
</reference>
<accession>A0AAD3D307</accession>
<evidence type="ECO:0000256" key="5">
    <source>
        <dbReference type="SAM" id="MobiDB-lite"/>
    </source>
</evidence>
<keyword evidence="8" id="KW-1185">Reference proteome</keyword>
<dbReference type="Proteomes" id="UP001054902">
    <property type="component" value="Unassembled WGS sequence"/>
</dbReference>
<evidence type="ECO:0008006" key="9">
    <source>
        <dbReference type="Google" id="ProtNLM"/>
    </source>
</evidence>
<dbReference type="PANTHER" id="PTHR23112:SF0">
    <property type="entry name" value="TRANSMEMBRANE PROTEIN 116"/>
    <property type="match status" value="1"/>
</dbReference>
<feature type="transmembrane region" description="Helical" evidence="6">
    <location>
        <begin position="163"/>
        <end position="182"/>
    </location>
</feature>
<protein>
    <recommendedName>
        <fullName evidence="9">G-protein coupled receptors family 1 profile domain-containing protein</fullName>
    </recommendedName>
</protein>
<evidence type="ECO:0000256" key="3">
    <source>
        <dbReference type="ARBA" id="ARBA00022989"/>
    </source>
</evidence>
<organism evidence="7 8">
    <name type="scientific">Chaetoceros tenuissimus</name>
    <dbReference type="NCBI Taxonomy" id="426638"/>
    <lineage>
        <taxon>Eukaryota</taxon>
        <taxon>Sar</taxon>
        <taxon>Stramenopiles</taxon>
        <taxon>Ochrophyta</taxon>
        <taxon>Bacillariophyta</taxon>
        <taxon>Coscinodiscophyceae</taxon>
        <taxon>Chaetocerotophycidae</taxon>
        <taxon>Chaetocerotales</taxon>
        <taxon>Chaetocerotaceae</taxon>
        <taxon>Chaetoceros</taxon>
    </lineage>
</organism>
<dbReference type="Gene3D" id="1.20.1070.10">
    <property type="entry name" value="Rhodopsin 7-helix transmembrane proteins"/>
    <property type="match status" value="1"/>
</dbReference>
<feature type="transmembrane region" description="Helical" evidence="6">
    <location>
        <begin position="391"/>
        <end position="411"/>
    </location>
</feature>
<dbReference type="AlphaFoldDB" id="A0AAD3D307"/>
<keyword evidence="2 6" id="KW-0812">Transmembrane</keyword>